<keyword evidence="1" id="KW-0472">Membrane</keyword>
<reference evidence="2 3" key="1">
    <citation type="journal article" date="2019" name="Nat. Ecol. Evol.">
        <title>Megaphylogeny resolves global patterns of mushroom evolution.</title>
        <authorList>
            <person name="Varga T."/>
            <person name="Krizsan K."/>
            <person name="Foldi C."/>
            <person name="Dima B."/>
            <person name="Sanchez-Garcia M."/>
            <person name="Sanchez-Ramirez S."/>
            <person name="Szollosi G.J."/>
            <person name="Szarkandi J.G."/>
            <person name="Papp V."/>
            <person name="Albert L."/>
            <person name="Andreopoulos W."/>
            <person name="Angelini C."/>
            <person name="Antonin V."/>
            <person name="Barry K.W."/>
            <person name="Bougher N.L."/>
            <person name="Buchanan P."/>
            <person name="Buyck B."/>
            <person name="Bense V."/>
            <person name="Catcheside P."/>
            <person name="Chovatia M."/>
            <person name="Cooper J."/>
            <person name="Damon W."/>
            <person name="Desjardin D."/>
            <person name="Finy P."/>
            <person name="Geml J."/>
            <person name="Haridas S."/>
            <person name="Hughes K."/>
            <person name="Justo A."/>
            <person name="Karasinski D."/>
            <person name="Kautmanova I."/>
            <person name="Kiss B."/>
            <person name="Kocsube S."/>
            <person name="Kotiranta H."/>
            <person name="LaButti K.M."/>
            <person name="Lechner B.E."/>
            <person name="Liimatainen K."/>
            <person name="Lipzen A."/>
            <person name="Lukacs Z."/>
            <person name="Mihaltcheva S."/>
            <person name="Morgado L.N."/>
            <person name="Niskanen T."/>
            <person name="Noordeloos M.E."/>
            <person name="Ohm R.A."/>
            <person name="Ortiz-Santana B."/>
            <person name="Ovrebo C."/>
            <person name="Racz N."/>
            <person name="Riley R."/>
            <person name="Savchenko A."/>
            <person name="Shiryaev A."/>
            <person name="Soop K."/>
            <person name="Spirin V."/>
            <person name="Szebenyi C."/>
            <person name="Tomsovsky M."/>
            <person name="Tulloss R.E."/>
            <person name="Uehling J."/>
            <person name="Grigoriev I.V."/>
            <person name="Vagvolgyi C."/>
            <person name="Papp T."/>
            <person name="Martin F.M."/>
            <person name="Miettinen O."/>
            <person name="Hibbett D.S."/>
            <person name="Nagy L.G."/>
        </authorList>
    </citation>
    <scope>NUCLEOTIDE SEQUENCE [LARGE SCALE GENOMIC DNA]</scope>
    <source>
        <strain evidence="2 3">CBS 166.37</strain>
    </source>
</reference>
<proteinExistence type="predicted"/>
<dbReference type="OrthoDB" id="3229610at2759"/>
<accession>A0A5C3LT20</accession>
<keyword evidence="1" id="KW-0812">Transmembrane</keyword>
<organism evidence="2 3">
    <name type="scientific">Crucibulum laeve</name>
    <dbReference type="NCBI Taxonomy" id="68775"/>
    <lineage>
        <taxon>Eukaryota</taxon>
        <taxon>Fungi</taxon>
        <taxon>Dikarya</taxon>
        <taxon>Basidiomycota</taxon>
        <taxon>Agaricomycotina</taxon>
        <taxon>Agaricomycetes</taxon>
        <taxon>Agaricomycetidae</taxon>
        <taxon>Agaricales</taxon>
        <taxon>Agaricineae</taxon>
        <taxon>Nidulariaceae</taxon>
        <taxon>Crucibulum</taxon>
    </lineage>
</organism>
<evidence type="ECO:0000256" key="1">
    <source>
        <dbReference type="SAM" id="Phobius"/>
    </source>
</evidence>
<dbReference type="EMBL" id="ML213623">
    <property type="protein sequence ID" value="TFK35236.1"/>
    <property type="molecule type" value="Genomic_DNA"/>
</dbReference>
<evidence type="ECO:0000313" key="3">
    <source>
        <dbReference type="Proteomes" id="UP000308652"/>
    </source>
</evidence>
<keyword evidence="3" id="KW-1185">Reference proteome</keyword>
<dbReference type="STRING" id="68775.A0A5C3LT20"/>
<feature type="transmembrane region" description="Helical" evidence="1">
    <location>
        <begin position="136"/>
        <end position="156"/>
    </location>
</feature>
<dbReference type="PANTHER" id="PTHR33048">
    <property type="entry name" value="PTH11-LIKE INTEGRAL MEMBRANE PROTEIN (AFU_ORTHOLOGUE AFUA_5G11245)"/>
    <property type="match status" value="1"/>
</dbReference>
<keyword evidence="1" id="KW-1133">Transmembrane helix</keyword>
<gene>
    <name evidence="2" type="ORF">BDQ12DRAFT_668731</name>
</gene>
<name>A0A5C3LT20_9AGAR</name>
<feature type="transmembrane region" description="Helical" evidence="1">
    <location>
        <begin position="168"/>
        <end position="192"/>
    </location>
</feature>
<feature type="transmembrane region" description="Helical" evidence="1">
    <location>
        <begin position="39"/>
        <end position="61"/>
    </location>
</feature>
<feature type="transmembrane region" description="Helical" evidence="1">
    <location>
        <begin position="107"/>
        <end position="124"/>
    </location>
</feature>
<protein>
    <recommendedName>
        <fullName evidence="4">Integral membrane protein</fullName>
    </recommendedName>
</protein>
<dbReference type="Proteomes" id="UP000308652">
    <property type="component" value="Unassembled WGS sequence"/>
</dbReference>
<dbReference type="AlphaFoldDB" id="A0A5C3LT20"/>
<evidence type="ECO:0000313" key="2">
    <source>
        <dbReference type="EMBL" id="TFK35236.1"/>
    </source>
</evidence>
<feature type="transmembrane region" description="Helical" evidence="1">
    <location>
        <begin position="73"/>
        <end position="95"/>
    </location>
</feature>
<sequence length="287" mass="32022">MIPEQPFLPWKDILVPPGYTSTSQYQSEHARHLKVVLSYLNQTCFGLIIWWSRISLALAVIRITPVWSKTRPWVICLICAFILNCLTIILGMTVTCAVNTNWQHMKADIIGDLLLVGFPLYRLWYIKLQPAQHRLVLLVFSTSVLTLVAVVAVATVSYGRFFKGPGALLVWLMMLNVEEAVSVIACNLPVLVSWGYRVFSRNDEDASGDHITPHWSRVVPGGFSTPTFVLPDLSGSRSQASDNVVQLSASELSLVSQMGAQRKEDDNGRLNVTEDVPNTSLRKDIIV</sequence>
<evidence type="ECO:0008006" key="4">
    <source>
        <dbReference type="Google" id="ProtNLM"/>
    </source>
</evidence>
<dbReference type="PANTHER" id="PTHR33048:SF47">
    <property type="entry name" value="INTEGRAL MEMBRANE PROTEIN-RELATED"/>
    <property type="match status" value="1"/>
</dbReference>
<dbReference type="InterPro" id="IPR052337">
    <property type="entry name" value="SAT4-like"/>
</dbReference>